<dbReference type="EMBL" id="KQ977791">
    <property type="protein sequence ID" value="KYM99728.1"/>
    <property type="molecule type" value="Genomic_DNA"/>
</dbReference>
<proteinExistence type="predicted"/>
<reference evidence="1 2" key="1">
    <citation type="submission" date="2016-03" db="EMBL/GenBank/DDBJ databases">
        <title>Cyphomyrmex costatus WGS genome.</title>
        <authorList>
            <person name="Nygaard S."/>
            <person name="Hu H."/>
            <person name="Boomsma J."/>
            <person name="Zhang G."/>
        </authorList>
    </citation>
    <scope>NUCLEOTIDE SEQUENCE [LARGE SCALE GENOMIC DNA]</scope>
    <source>
        <strain evidence="1">MS0001</strain>
        <tissue evidence="1">Whole body</tissue>
    </source>
</reference>
<sequence>MSPGGRRRTSADITHPPLYDSRETNLATLSTTEFLVKTLSRATIGNDKTTIQSRRLAHARKIALPRFLGARTFRLSKWLRHFFHRKEFRRKEHGMFISGRYVFSSRGSPQGGRANFARAIANNVHLPTTS</sequence>
<protein>
    <submittedName>
        <fullName evidence="1">Uncharacterized protein</fullName>
    </submittedName>
</protein>
<name>A0A195CI25_9HYME</name>
<dbReference type="Proteomes" id="UP000078542">
    <property type="component" value="Unassembled WGS sequence"/>
</dbReference>
<evidence type="ECO:0000313" key="1">
    <source>
        <dbReference type="EMBL" id="KYM99728.1"/>
    </source>
</evidence>
<keyword evidence="2" id="KW-1185">Reference proteome</keyword>
<dbReference type="AlphaFoldDB" id="A0A195CI25"/>
<organism evidence="1 2">
    <name type="scientific">Cyphomyrmex costatus</name>
    <dbReference type="NCBI Taxonomy" id="456900"/>
    <lineage>
        <taxon>Eukaryota</taxon>
        <taxon>Metazoa</taxon>
        <taxon>Ecdysozoa</taxon>
        <taxon>Arthropoda</taxon>
        <taxon>Hexapoda</taxon>
        <taxon>Insecta</taxon>
        <taxon>Pterygota</taxon>
        <taxon>Neoptera</taxon>
        <taxon>Endopterygota</taxon>
        <taxon>Hymenoptera</taxon>
        <taxon>Apocrita</taxon>
        <taxon>Aculeata</taxon>
        <taxon>Formicoidea</taxon>
        <taxon>Formicidae</taxon>
        <taxon>Myrmicinae</taxon>
        <taxon>Cyphomyrmex</taxon>
    </lineage>
</organism>
<evidence type="ECO:0000313" key="2">
    <source>
        <dbReference type="Proteomes" id="UP000078542"/>
    </source>
</evidence>
<accession>A0A195CI25</accession>
<gene>
    <name evidence="1" type="ORF">ALC62_09346</name>
</gene>